<dbReference type="Gene3D" id="3.90.245.10">
    <property type="entry name" value="Ribonucleoside hydrolase-like"/>
    <property type="match status" value="1"/>
</dbReference>
<name>A0A1M6BM64_9CLOT</name>
<dbReference type="InterPro" id="IPR023186">
    <property type="entry name" value="IUNH"/>
</dbReference>
<protein>
    <submittedName>
        <fullName evidence="4">Purine nucleosidase</fullName>
    </submittedName>
</protein>
<dbReference type="STRING" id="1121302.SAMN02745163_00397"/>
<organism evidence="4 5">
    <name type="scientific">Clostridium cavendishii DSM 21758</name>
    <dbReference type="NCBI Taxonomy" id="1121302"/>
    <lineage>
        <taxon>Bacteria</taxon>
        <taxon>Bacillati</taxon>
        <taxon>Bacillota</taxon>
        <taxon>Clostridia</taxon>
        <taxon>Eubacteriales</taxon>
        <taxon>Clostridiaceae</taxon>
        <taxon>Clostridium</taxon>
    </lineage>
</organism>
<dbReference type="Proteomes" id="UP000184310">
    <property type="component" value="Unassembled WGS sequence"/>
</dbReference>
<dbReference type="GO" id="GO:0006152">
    <property type="term" value="P:purine nucleoside catabolic process"/>
    <property type="evidence" value="ECO:0007669"/>
    <property type="project" value="TreeGrafter"/>
</dbReference>
<dbReference type="PANTHER" id="PTHR12304">
    <property type="entry name" value="INOSINE-URIDINE PREFERRING NUCLEOSIDE HYDROLASE"/>
    <property type="match status" value="1"/>
</dbReference>
<dbReference type="Pfam" id="PF01156">
    <property type="entry name" value="IU_nuc_hydro"/>
    <property type="match status" value="1"/>
</dbReference>
<reference evidence="4 5" key="1">
    <citation type="submission" date="2016-11" db="EMBL/GenBank/DDBJ databases">
        <authorList>
            <person name="Jaros S."/>
            <person name="Januszkiewicz K."/>
            <person name="Wedrychowicz H."/>
        </authorList>
    </citation>
    <scope>NUCLEOTIDE SEQUENCE [LARGE SCALE GENOMIC DNA]</scope>
    <source>
        <strain evidence="4 5">DSM 21758</strain>
    </source>
</reference>
<dbReference type="SUPFAM" id="SSF53590">
    <property type="entry name" value="Nucleoside hydrolase"/>
    <property type="match status" value="1"/>
</dbReference>
<dbReference type="AlphaFoldDB" id="A0A1M6BM64"/>
<keyword evidence="2" id="KW-0326">Glycosidase</keyword>
<evidence type="ECO:0000259" key="3">
    <source>
        <dbReference type="Pfam" id="PF01156"/>
    </source>
</evidence>
<dbReference type="EMBL" id="FQZB01000003">
    <property type="protein sequence ID" value="SHI49821.1"/>
    <property type="molecule type" value="Genomic_DNA"/>
</dbReference>
<dbReference type="GO" id="GO:0008477">
    <property type="term" value="F:purine nucleosidase activity"/>
    <property type="evidence" value="ECO:0007669"/>
    <property type="project" value="TreeGrafter"/>
</dbReference>
<evidence type="ECO:0000256" key="2">
    <source>
        <dbReference type="ARBA" id="ARBA00023295"/>
    </source>
</evidence>
<accession>A0A1M6BM64</accession>
<keyword evidence="5" id="KW-1185">Reference proteome</keyword>
<dbReference type="RefSeq" id="WP_072984743.1">
    <property type="nucleotide sequence ID" value="NZ_FQZB01000003.1"/>
</dbReference>
<gene>
    <name evidence="4" type="ORF">SAMN02745163_00397</name>
</gene>
<dbReference type="InterPro" id="IPR001910">
    <property type="entry name" value="Inosine/uridine_hydrolase_dom"/>
</dbReference>
<dbReference type="OrthoDB" id="9797882at2"/>
<evidence type="ECO:0000256" key="1">
    <source>
        <dbReference type="ARBA" id="ARBA00022801"/>
    </source>
</evidence>
<evidence type="ECO:0000313" key="5">
    <source>
        <dbReference type="Proteomes" id="UP000184310"/>
    </source>
</evidence>
<feature type="domain" description="Inosine/uridine-preferring nucleoside hydrolase" evidence="3">
    <location>
        <begin position="4"/>
        <end position="302"/>
    </location>
</feature>
<dbReference type="PANTHER" id="PTHR12304:SF4">
    <property type="entry name" value="URIDINE NUCLEOSIDASE"/>
    <property type="match status" value="1"/>
</dbReference>
<sequence length="328" mass="36912">MKNIIIDCDPGIDDSLALIMALKSPEINVVGITIVSGNVHASKGAKNALKVLRLLDMLHIPVYVGEGKPLVREFVTAEDTHGEDGLGETFIEEVYDVEVKNGVVDFILESAKRYENLTVVAIGPLTNLALTIEKDRETFNKLKEVILMGGAFKSHGNCSPVAEFNFWVDPHGADYVFKNIDIPLIMVGLDVTREIVLTPNYIELLNQIYLESRDEIAKFIVDITRFYVDFHWKQERTLGCVINDPLAIGYLLDSSICSGEDYFVQVVKNGEAIGQSMVDVADFYREKPNCHVLTKVDAKRFMVMFLTRLFPNYKKEIEVVLNNNRYGI</sequence>
<proteinExistence type="predicted"/>
<dbReference type="GO" id="GO:0005829">
    <property type="term" value="C:cytosol"/>
    <property type="evidence" value="ECO:0007669"/>
    <property type="project" value="TreeGrafter"/>
</dbReference>
<dbReference type="InterPro" id="IPR036452">
    <property type="entry name" value="Ribo_hydro-like"/>
</dbReference>
<keyword evidence="1" id="KW-0378">Hydrolase</keyword>
<evidence type="ECO:0000313" key="4">
    <source>
        <dbReference type="EMBL" id="SHI49821.1"/>
    </source>
</evidence>